<dbReference type="OrthoDB" id="482456at2"/>
<comment type="caution">
    <text evidence="3">The sequence shown here is derived from an EMBL/GenBank/DDBJ whole genome shotgun (WGS) entry which is preliminary data.</text>
</comment>
<dbReference type="InterPro" id="IPR002762">
    <property type="entry name" value="CbiX-like"/>
</dbReference>
<dbReference type="InterPro" id="IPR050963">
    <property type="entry name" value="Sirohydro_Cobaltochel/CbiX"/>
</dbReference>
<dbReference type="SUPFAM" id="SSF53800">
    <property type="entry name" value="Chelatase"/>
    <property type="match status" value="1"/>
</dbReference>
<evidence type="ECO:0000256" key="2">
    <source>
        <dbReference type="ARBA" id="ARBA00023239"/>
    </source>
</evidence>
<name>A0A5N5W6M1_STRMB</name>
<dbReference type="GO" id="GO:0046872">
    <property type="term" value="F:metal ion binding"/>
    <property type="evidence" value="ECO:0007669"/>
    <property type="project" value="UniProtKB-KW"/>
</dbReference>
<keyword evidence="2" id="KW-0456">Lyase</keyword>
<sequence length="256" mass="26284">MTGTPPALLLVAHGSRDPRHAATVAALRTRVAARLPGVRVAAGFLDLRTPDVPTALARLAEDGVRTAVAVPLLLTHAFHASTDIPDVLRTATPRELTVHQAPVLGPSRLLLSALERRLREAGVPAHARRATGVVLAAAGSSDPAATATVEALARTWQATGWHTVHPAYASATGPRTEDAVRALRAGGCRRVAVARYMLAPGRLPDRVAASAATAGADAVTEPLGAAREVVALLVRRYEEGVAGTAAGVATGVRAAA</sequence>
<reference evidence="3 4" key="1">
    <citation type="journal article" date="2019" name="Microb. Cell Fact.">
        <title>Exploring novel herbicidin analogues by transcriptional regulator overexpression and MS/MS molecular networking.</title>
        <authorList>
            <person name="Shi Y."/>
            <person name="Gu R."/>
            <person name="Li Y."/>
            <person name="Wang X."/>
            <person name="Ren W."/>
            <person name="Li X."/>
            <person name="Wang L."/>
            <person name="Xie Y."/>
            <person name="Hong B."/>
        </authorList>
    </citation>
    <scope>NUCLEOTIDE SEQUENCE [LARGE SCALE GENOMIC DNA]</scope>
    <source>
        <strain evidence="3 4">US-43</strain>
    </source>
</reference>
<keyword evidence="4" id="KW-1185">Reference proteome</keyword>
<dbReference type="PANTHER" id="PTHR33542:SF5">
    <property type="entry name" value="FERROCHELATASE CHE1"/>
    <property type="match status" value="1"/>
</dbReference>
<dbReference type="CDD" id="cd03414">
    <property type="entry name" value="CbiX_SirB_C"/>
    <property type="match status" value="1"/>
</dbReference>
<dbReference type="PANTHER" id="PTHR33542">
    <property type="entry name" value="SIROHYDROCHLORIN FERROCHELATASE, CHLOROPLASTIC"/>
    <property type="match status" value="1"/>
</dbReference>
<dbReference type="Gene3D" id="3.40.50.1400">
    <property type="match status" value="2"/>
</dbReference>
<dbReference type="EMBL" id="VOKX01000032">
    <property type="protein sequence ID" value="KAB7843620.1"/>
    <property type="molecule type" value="Genomic_DNA"/>
</dbReference>
<proteinExistence type="predicted"/>
<dbReference type="Proteomes" id="UP000327000">
    <property type="component" value="Unassembled WGS sequence"/>
</dbReference>
<evidence type="ECO:0000313" key="4">
    <source>
        <dbReference type="Proteomes" id="UP000327000"/>
    </source>
</evidence>
<dbReference type="RefSeq" id="WP_152264024.1">
    <property type="nucleotide sequence ID" value="NZ_VOKX01000032.1"/>
</dbReference>
<accession>A0A5N5W6M1</accession>
<evidence type="ECO:0000256" key="1">
    <source>
        <dbReference type="ARBA" id="ARBA00022723"/>
    </source>
</evidence>
<dbReference type="Pfam" id="PF01903">
    <property type="entry name" value="CbiX"/>
    <property type="match status" value="2"/>
</dbReference>
<keyword evidence="1" id="KW-0479">Metal-binding</keyword>
<dbReference type="GO" id="GO:0016829">
    <property type="term" value="F:lyase activity"/>
    <property type="evidence" value="ECO:0007669"/>
    <property type="project" value="UniProtKB-KW"/>
</dbReference>
<organism evidence="3 4">
    <name type="scientific">Streptomyces mobaraensis</name>
    <name type="common">Streptoverticillium mobaraense</name>
    <dbReference type="NCBI Taxonomy" id="35621"/>
    <lineage>
        <taxon>Bacteria</taxon>
        <taxon>Bacillati</taxon>
        <taxon>Actinomycetota</taxon>
        <taxon>Actinomycetes</taxon>
        <taxon>Kitasatosporales</taxon>
        <taxon>Streptomycetaceae</taxon>
        <taxon>Streptomyces</taxon>
    </lineage>
</organism>
<protein>
    <submittedName>
        <fullName evidence="3">Sirohydrochlorin chelatase</fullName>
    </submittedName>
</protein>
<evidence type="ECO:0000313" key="3">
    <source>
        <dbReference type="EMBL" id="KAB7843620.1"/>
    </source>
</evidence>
<gene>
    <name evidence="3" type="ORF">FRZ00_16760</name>
</gene>
<dbReference type="CDD" id="cd03416">
    <property type="entry name" value="CbiX_SirB_N"/>
    <property type="match status" value="1"/>
</dbReference>
<dbReference type="AlphaFoldDB" id="A0A5N5W6M1"/>